<name>A0ABR6T4E4_9PSED</name>
<comment type="caution">
    <text evidence="2">The sequence shown here is derived from an EMBL/GenBank/DDBJ whole genome shotgun (WGS) entry which is preliminary data.</text>
</comment>
<organism evidence="2 3">
    <name type="scientific">Pseudomonas cremoris</name>
    <dbReference type="NCBI Taxonomy" id="2724178"/>
    <lineage>
        <taxon>Bacteria</taxon>
        <taxon>Pseudomonadati</taxon>
        <taxon>Pseudomonadota</taxon>
        <taxon>Gammaproteobacteria</taxon>
        <taxon>Pseudomonadales</taxon>
        <taxon>Pseudomonadaceae</taxon>
        <taxon>Pseudomonas</taxon>
    </lineage>
</organism>
<sequence>MPSLIGILASFAVTITKGRLMSKSLLSEQLGAMALVDQLRHQQMEVEEHLNMPQRRTAVAARIREYYQNNGIAFTDAQIDQGVREFFDKRLTFDAPPQGMLNGWVSTALLNRRWVLLIMLCVIVGALAVQGARMFTAYGQTRQAALVLDAETVERQSEWRALKARLRSTQQFLSARHEPGAERLLTRADEWLNQAAPLVAEPAQVNPLLRQSEQALNQSLAIFNTRERLVRMQKKPAYLAAIDVFNALAIQAAKADDALANADTLGIDNAEQQIVLLEEALQKTQPLEPLTVRFAPLNQAIADIAVPENEKKGFYELVARAKNHLNHFDEQQAEETLDSLSDSLKVATSHLTLSVIDRLGTDPWVERNNRWYLIVQALDESYIATKLPITDSVTGETQWTKRFAIRVSRAEFLRVKGEYAKDAYPVTQVVGSKPANRMDVQFNQRVIHPEEALLTW</sequence>
<keyword evidence="3" id="KW-1185">Reference proteome</keyword>
<protein>
    <submittedName>
        <fullName evidence="2">Uncharacterized protein</fullName>
    </submittedName>
</protein>
<evidence type="ECO:0000313" key="3">
    <source>
        <dbReference type="Proteomes" id="UP000534677"/>
    </source>
</evidence>
<evidence type="ECO:0000256" key="1">
    <source>
        <dbReference type="SAM" id="Phobius"/>
    </source>
</evidence>
<dbReference type="Pfam" id="PF19911">
    <property type="entry name" value="DUF6384"/>
    <property type="match status" value="2"/>
</dbReference>
<keyword evidence="1" id="KW-0472">Membrane</keyword>
<keyword evidence="1" id="KW-1133">Transmembrane helix</keyword>
<proteinExistence type="predicted"/>
<feature type="transmembrane region" description="Helical" evidence="1">
    <location>
        <begin position="114"/>
        <end position="132"/>
    </location>
</feature>
<keyword evidence="1" id="KW-0812">Transmembrane</keyword>
<dbReference type="RefSeq" id="WP_185705816.1">
    <property type="nucleotide sequence ID" value="NZ_JAAXCZ010000003.1"/>
</dbReference>
<gene>
    <name evidence="2" type="ORF">HF209_07570</name>
</gene>
<reference evidence="2 3" key="1">
    <citation type="submission" date="2020-04" db="EMBL/GenBank/DDBJ databases">
        <title>Pseudomonas crami sp. nov., a novel proteolytic bacterial species isolated from cream.</title>
        <authorList>
            <person name="Hofmann K."/>
            <person name="Woller A."/>
            <person name="Huptas C."/>
            <person name="Wenning M."/>
            <person name="Scherer S."/>
            <person name="Doll E.V."/>
        </authorList>
    </citation>
    <scope>NUCLEOTIDE SEQUENCE [LARGE SCALE GENOMIC DNA]</scope>
    <source>
        <strain evidence="2 3">WS 5096</strain>
    </source>
</reference>
<dbReference type="InterPro" id="IPR045964">
    <property type="entry name" value="DUF6384"/>
</dbReference>
<evidence type="ECO:0000313" key="2">
    <source>
        <dbReference type="EMBL" id="MBC2380799.1"/>
    </source>
</evidence>
<accession>A0ABR6T4E4</accession>
<dbReference type="EMBL" id="JAAXCZ010000003">
    <property type="protein sequence ID" value="MBC2380799.1"/>
    <property type="molecule type" value="Genomic_DNA"/>
</dbReference>
<dbReference type="Proteomes" id="UP000534677">
    <property type="component" value="Unassembled WGS sequence"/>
</dbReference>